<evidence type="ECO:0000256" key="1">
    <source>
        <dbReference type="SAM" id="SignalP"/>
    </source>
</evidence>
<accession>A0A4R5A9X2</accession>
<dbReference type="InterPro" id="IPR022118">
    <property type="entry name" value="Peptidase_C70_AvrRpt2"/>
</dbReference>
<keyword evidence="3" id="KW-1185">Reference proteome</keyword>
<name>A0A4R5A9X2_9ACTN</name>
<keyword evidence="1" id="KW-0732">Signal</keyword>
<dbReference type="AlphaFoldDB" id="A0A4R5A9X2"/>
<dbReference type="Proteomes" id="UP000294513">
    <property type="component" value="Unassembled WGS sequence"/>
</dbReference>
<dbReference type="Pfam" id="PF12385">
    <property type="entry name" value="Peptidase_C70"/>
    <property type="match status" value="1"/>
</dbReference>
<evidence type="ECO:0008006" key="4">
    <source>
        <dbReference type="Google" id="ProtNLM"/>
    </source>
</evidence>
<feature type="signal peptide" evidence="1">
    <location>
        <begin position="1"/>
        <end position="35"/>
    </location>
</feature>
<comment type="caution">
    <text evidence="2">The sequence shown here is derived from an EMBL/GenBank/DDBJ whole genome shotgun (WGS) entry which is preliminary data.</text>
</comment>
<organism evidence="2 3">
    <name type="scientific">Actinomadura rubrisoli</name>
    <dbReference type="NCBI Taxonomy" id="2530368"/>
    <lineage>
        <taxon>Bacteria</taxon>
        <taxon>Bacillati</taxon>
        <taxon>Actinomycetota</taxon>
        <taxon>Actinomycetes</taxon>
        <taxon>Streptosporangiales</taxon>
        <taxon>Thermomonosporaceae</taxon>
        <taxon>Actinomadura</taxon>
    </lineage>
</organism>
<evidence type="ECO:0000313" key="3">
    <source>
        <dbReference type="Proteomes" id="UP000294513"/>
    </source>
</evidence>
<gene>
    <name evidence="2" type="ORF">E1298_38475</name>
</gene>
<evidence type="ECO:0000313" key="2">
    <source>
        <dbReference type="EMBL" id="TDD68425.1"/>
    </source>
</evidence>
<dbReference type="Gene3D" id="3.90.70.10">
    <property type="entry name" value="Cysteine proteinases"/>
    <property type="match status" value="1"/>
</dbReference>
<feature type="chain" id="PRO_5020604796" description="C39 family peptidase" evidence="1">
    <location>
        <begin position="36"/>
        <end position="190"/>
    </location>
</feature>
<sequence>MRTRIRPARKRRPFAAGVAAVAAATFAMSSGVAWAGELQIDQEVQEQDQWCWAASGLTIAKFLGKGDVSQNDFCNLARNLPQGSDCPNEAGYLEWDQTAFRALGLTPGQVTGPLSYQAVVAEIDGKRPIETGIYWTAGGGHAQVIYGYQGQILSYGDPWPYSPRYGEMSHSSYKRNGEFRWGEALSKVGA</sequence>
<protein>
    <recommendedName>
        <fullName evidence="4">C39 family peptidase</fullName>
    </recommendedName>
</protein>
<dbReference type="EMBL" id="SMKU01000339">
    <property type="protein sequence ID" value="TDD68425.1"/>
    <property type="molecule type" value="Genomic_DNA"/>
</dbReference>
<dbReference type="OrthoDB" id="5148996at2"/>
<reference evidence="2 3" key="1">
    <citation type="submission" date="2019-03" db="EMBL/GenBank/DDBJ databases">
        <title>Draft genome sequences of novel Actinobacteria.</title>
        <authorList>
            <person name="Sahin N."/>
            <person name="Ay H."/>
            <person name="Saygin H."/>
        </authorList>
    </citation>
    <scope>NUCLEOTIDE SEQUENCE [LARGE SCALE GENOMIC DNA]</scope>
    <source>
        <strain evidence="2 3">H3C3</strain>
    </source>
</reference>
<proteinExistence type="predicted"/>